<dbReference type="RefSeq" id="WP_237866360.1">
    <property type="nucleotide sequence ID" value="NZ_JAKLTY010000003.1"/>
</dbReference>
<feature type="region of interest" description="Disordered" evidence="1">
    <location>
        <begin position="23"/>
        <end position="96"/>
    </location>
</feature>
<dbReference type="EMBL" id="JAKLUA010000004">
    <property type="protein sequence ID" value="MCG2668271.1"/>
    <property type="molecule type" value="Genomic_DNA"/>
</dbReference>
<evidence type="ECO:0000313" key="6">
    <source>
        <dbReference type="Proteomes" id="UP001139054"/>
    </source>
</evidence>
<proteinExistence type="predicted"/>
<accession>A0A9X1U8S5</accession>
<evidence type="ECO:0000256" key="1">
    <source>
        <dbReference type="SAM" id="MobiDB-lite"/>
    </source>
</evidence>
<dbReference type="Proteomes" id="UP001139054">
    <property type="component" value="Unassembled WGS sequence"/>
</dbReference>
<protein>
    <submittedName>
        <fullName evidence="3">Uncharacterized protein</fullName>
    </submittedName>
</protein>
<keyword evidence="5" id="KW-1185">Reference proteome</keyword>
<evidence type="ECO:0000256" key="2">
    <source>
        <dbReference type="SAM" id="SignalP"/>
    </source>
</evidence>
<organism evidence="3 6">
    <name type="scientific">Bradyrhizobium zhengyangense</name>
    <dbReference type="NCBI Taxonomy" id="2911009"/>
    <lineage>
        <taxon>Bacteria</taxon>
        <taxon>Pseudomonadati</taxon>
        <taxon>Pseudomonadota</taxon>
        <taxon>Alphaproteobacteria</taxon>
        <taxon>Hyphomicrobiales</taxon>
        <taxon>Nitrobacteraceae</taxon>
        <taxon>Bradyrhizobium</taxon>
    </lineage>
</organism>
<feature type="chain" id="PRO_5040929239" evidence="2">
    <location>
        <begin position="27"/>
        <end position="96"/>
    </location>
</feature>
<feature type="signal peptide" evidence="2">
    <location>
        <begin position="1"/>
        <end position="26"/>
    </location>
</feature>
<comment type="caution">
    <text evidence="3">The sequence shown here is derived from an EMBL/GenBank/DDBJ whole genome shotgun (WGS) entry which is preliminary data.</text>
</comment>
<sequence>MRNSAAAALLSSVVLAFAFSEGAAQAQSTPVQQPQSPQQSEQSREQDRSHAEDVTIGRDWKAQGGEADHTGQVAPNEDHQTVGRDWRARPDDKDRQ</sequence>
<feature type="compositionally biased region" description="Low complexity" evidence="1">
    <location>
        <begin position="23"/>
        <end position="41"/>
    </location>
</feature>
<reference evidence="3" key="1">
    <citation type="submission" date="2022-01" db="EMBL/GenBank/DDBJ databases">
        <title>Genome sequnece data of strain Bradyrhizobium sp. nov.</title>
        <authorList>
            <person name="Zhang J."/>
        </authorList>
    </citation>
    <scope>NUCLEOTIDE SEQUENCE</scope>
    <source>
        <strain evidence="4">WYCCWR 12774</strain>
        <strain evidence="3">WYCCWR 13023</strain>
    </source>
</reference>
<evidence type="ECO:0000313" key="3">
    <source>
        <dbReference type="EMBL" id="MCG2626263.1"/>
    </source>
</evidence>
<feature type="compositionally biased region" description="Basic and acidic residues" evidence="1">
    <location>
        <begin position="42"/>
        <end position="69"/>
    </location>
</feature>
<evidence type="ECO:0000313" key="5">
    <source>
        <dbReference type="Proteomes" id="UP001139012"/>
    </source>
</evidence>
<evidence type="ECO:0000313" key="4">
    <source>
        <dbReference type="EMBL" id="MCG2668271.1"/>
    </source>
</evidence>
<dbReference type="Proteomes" id="UP001139012">
    <property type="component" value="Unassembled WGS sequence"/>
</dbReference>
<gene>
    <name evidence="4" type="ORF">L6637_15015</name>
    <name evidence="3" type="ORF">L6654_06445</name>
</gene>
<name>A0A9X1U8S5_9BRAD</name>
<keyword evidence="2" id="KW-0732">Signal</keyword>
<dbReference type="EMBL" id="JAKLTY010000003">
    <property type="protein sequence ID" value="MCG2626263.1"/>
    <property type="molecule type" value="Genomic_DNA"/>
</dbReference>
<feature type="compositionally biased region" description="Basic and acidic residues" evidence="1">
    <location>
        <begin position="76"/>
        <end position="96"/>
    </location>
</feature>
<dbReference type="AlphaFoldDB" id="A0A9X1U8S5"/>